<keyword evidence="5" id="KW-0694">RNA-binding</keyword>
<comment type="caution">
    <text evidence="7">The sequence shown here is derived from an EMBL/GenBank/DDBJ whole genome shotgun (WGS) entry which is preliminary data.</text>
</comment>
<dbReference type="PANTHER" id="PTHR10746">
    <property type="entry name" value="50S RIBOSOMAL PROTEIN L4"/>
    <property type="match status" value="1"/>
</dbReference>
<evidence type="ECO:0000313" key="8">
    <source>
        <dbReference type="Proteomes" id="UP001142292"/>
    </source>
</evidence>
<evidence type="ECO:0000256" key="3">
    <source>
        <dbReference type="ARBA" id="ARBA00023274"/>
    </source>
</evidence>
<dbReference type="InterPro" id="IPR013005">
    <property type="entry name" value="Ribosomal_uL4-like"/>
</dbReference>
<evidence type="ECO:0000256" key="1">
    <source>
        <dbReference type="ARBA" id="ARBA00010528"/>
    </source>
</evidence>
<dbReference type="InterPro" id="IPR002136">
    <property type="entry name" value="Ribosomal_uL4"/>
</dbReference>
<evidence type="ECO:0000313" key="7">
    <source>
        <dbReference type="EMBL" id="GLJ68370.1"/>
    </source>
</evidence>
<sequence length="298" mass="31797">MAIKTVKVDFPAEIFDVELNIPLIHQVVVAQQAAARQGTHATKTRGEVRGGGRKPYKQKGTGRARQGSTRAPQFAGGGTVHGPQPRDYSQRTPKKMKAAALRGALSDRARAGQIHVAEFALEAPSTKAALSALKGLSDAKRFLVVLDRSESVAALSLRNAPEVHLLWADQLNTYDVLVSDDVVFSKAAYEVFVSGKAVATKETVTIGEVEKDAIKEPAAAPATETDLPEGAVAPLEDGSAPEGYDIKGNVKGKDKKFHAPGGRWYESTKAEFYFKSAEDAIAAGFVEAGKKKAEEADK</sequence>
<comment type="subunit">
    <text evidence="5">Part of the 50S ribosomal subunit.</text>
</comment>
<dbReference type="Pfam" id="PF00573">
    <property type="entry name" value="Ribosomal_L4"/>
    <property type="match status" value="1"/>
</dbReference>
<feature type="compositionally biased region" description="Basic residues" evidence="6">
    <location>
        <begin position="51"/>
        <end position="62"/>
    </location>
</feature>
<reference evidence="7" key="1">
    <citation type="journal article" date="2014" name="Int. J. Syst. Evol. Microbiol.">
        <title>Complete genome of a new Firmicutes species belonging to the dominant human colonic microbiota ('Ruminococcus bicirculans') reveals two chromosomes and a selective capacity to utilize plant glucans.</title>
        <authorList>
            <consortium name="NISC Comparative Sequencing Program"/>
            <person name="Wegmann U."/>
            <person name="Louis P."/>
            <person name="Goesmann A."/>
            <person name="Henrissat B."/>
            <person name="Duncan S.H."/>
            <person name="Flint H.J."/>
        </authorList>
    </citation>
    <scope>NUCLEOTIDE SEQUENCE</scope>
    <source>
        <strain evidence="7">VKM Ac-1246</strain>
    </source>
</reference>
<keyword evidence="3 5" id="KW-0687">Ribonucleoprotein</keyword>
<gene>
    <name evidence="5 7" type="primary">rplD</name>
    <name evidence="7" type="ORF">GCM10017579_24060</name>
</gene>
<evidence type="ECO:0000256" key="4">
    <source>
        <dbReference type="ARBA" id="ARBA00035244"/>
    </source>
</evidence>
<keyword evidence="2 5" id="KW-0689">Ribosomal protein</keyword>
<accession>A0ABQ5SXM0</accession>
<dbReference type="InterPro" id="IPR023574">
    <property type="entry name" value="Ribosomal_uL4_dom_sf"/>
</dbReference>
<feature type="region of interest" description="Disordered" evidence="6">
    <location>
        <begin position="36"/>
        <end position="93"/>
    </location>
</feature>
<comment type="function">
    <text evidence="5">Forms part of the polypeptide exit tunnel.</text>
</comment>
<evidence type="ECO:0000256" key="5">
    <source>
        <dbReference type="HAMAP-Rule" id="MF_01328"/>
    </source>
</evidence>
<feature type="region of interest" description="Disordered" evidence="6">
    <location>
        <begin position="215"/>
        <end position="245"/>
    </location>
</feature>
<dbReference type="SUPFAM" id="SSF52166">
    <property type="entry name" value="Ribosomal protein L4"/>
    <property type="match status" value="1"/>
</dbReference>
<organism evidence="7 8">
    <name type="scientific">Nocardioides luteus</name>
    <dbReference type="NCBI Taxonomy" id="1844"/>
    <lineage>
        <taxon>Bacteria</taxon>
        <taxon>Bacillati</taxon>
        <taxon>Actinomycetota</taxon>
        <taxon>Actinomycetes</taxon>
        <taxon>Propionibacteriales</taxon>
        <taxon>Nocardioidaceae</taxon>
        <taxon>Nocardioides</taxon>
    </lineage>
</organism>
<dbReference type="RefSeq" id="WP_189118670.1">
    <property type="nucleotide sequence ID" value="NZ_BMRK01000008.1"/>
</dbReference>
<dbReference type="Proteomes" id="UP001142292">
    <property type="component" value="Unassembled WGS sequence"/>
</dbReference>
<keyword evidence="8" id="KW-1185">Reference proteome</keyword>
<dbReference type="PANTHER" id="PTHR10746:SF6">
    <property type="entry name" value="LARGE RIBOSOMAL SUBUNIT PROTEIN UL4M"/>
    <property type="match status" value="1"/>
</dbReference>
<dbReference type="NCBIfam" id="TIGR03953">
    <property type="entry name" value="rplD_bact"/>
    <property type="match status" value="1"/>
</dbReference>
<proteinExistence type="inferred from homology"/>
<evidence type="ECO:0000256" key="6">
    <source>
        <dbReference type="SAM" id="MobiDB-lite"/>
    </source>
</evidence>
<name>A0ABQ5SXM0_9ACTN</name>
<keyword evidence="5" id="KW-0699">rRNA-binding</keyword>
<dbReference type="EMBL" id="BSEL01000005">
    <property type="protein sequence ID" value="GLJ68370.1"/>
    <property type="molecule type" value="Genomic_DNA"/>
</dbReference>
<comment type="function">
    <text evidence="5">One of the primary rRNA binding proteins, this protein initially binds near the 5'-end of the 23S rRNA. It is important during the early stages of 50S assembly. It makes multiple contacts with different domains of the 23S rRNA in the assembled 50S subunit and ribosome.</text>
</comment>
<comment type="similarity">
    <text evidence="1 5">Belongs to the universal ribosomal protein uL4 family.</text>
</comment>
<reference evidence="7" key="2">
    <citation type="submission" date="2023-01" db="EMBL/GenBank/DDBJ databases">
        <authorList>
            <person name="Sun Q."/>
            <person name="Evtushenko L."/>
        </authorList>
    </citation>
    <scope>NUCLEOTIDE SEQUENCE</scope>
    <source>
        <strain evidence="7">VKM Ac-1246</strain>
    </source>
</reference>
<protein>
    <recommendedName>
        <fullName evidence="4 5">Large ribosomal subunit protein uL4</fullName>
    </recommendedName>
</protein>
<dbReference type="GO" id="GO:0005840">
    <property type="term" value="C:ribosome"/>
    <property type="evidence" value="ECO:0007669"/>
    <property type="project" value="UniProtKB-KW"/>
</dbReference>
<evidence type="ECO:0000256" key="2">
    <source>
        <dbReference type="ARBA" id="ARBA00022980"/>
    </source>
</evidence>
<dbReference type="HAMAP" id="MF_01328_B">
    <property type="entry name" value="Ribosomal_uL4_B"/>
    <property type="match status" value="1"/>
</dbReference>
<dbReference type="Gene3D" id="3.40.1370.10">
    <property type="match status" value="1"/>
</dbReference>